<dbReference type="OrthoDB" id="6431331at2759"/>
<dbReference type="PANTHER" id="PTHR37471:SF1">
    <property type="entry name" value="AB HYDROLASE-1 DOMAIN-CONTAINING PROTEIN"/>
    <property type="match status" value="1"/>
</dbReference>
<feature type="region of interest" description="Disordered" evidence="1">
    <location>
        <begin position="571"/>
        <end position="616"/>
    </location>
</feature>
<dbReference type="PANTHER" id="PTHR37471">
    <property type="entry name" value="UNNAMED PRODUCT"/>
    <property type="match status" value="1"/>
</dbReference>
<sequence>MIGNTFLDYLKIRAGIFACRAIAPLSTLYLSCFIFFPPCRNVWIASWAAVEAGFYFLVYLPRKSALQAPPITPPPHLDRDERRLIFTRCLRSAHILDEAHPYPYPTGWFFPRDEHPYREDCVDWLLWALFSSTRQELGEDGYAEIREEIDDYMEEIERILGEKLKPGHSSSEDVLKSMRITLDPVRMLHRPLIWYMIVCLVDTYTSVALLLLGFTHYTPRPAHYARCFPPRPILWLVSQKAPEGVVTPFWCRRHHSSSSAHSIVFLHGVGIGLYPYIPFVRTLISSATPGAGIVLPELLPICMHMTPRAVPPRAEMLVSLDIILESMRASAQQQQQPTAEHSPLLQGANHTAEAWNDVVLVSHSYGTFIAGWVLRECVHTENRHALADKIAHLVVVDPIPILLSHPAVAHNFLYREPEVVAPFKHQRSTPTVTAVASAASSSTDVGTHTTTTFQTEPEGLKALAHKSRYSSPAAHQLFYFASRDADIARTLGRAFFWAEGGVWREEIEHFITGAGNKGDRKLLDGETAATRVGARTRRRNMAVVIGGEDQIVPAEAIRRYLTRDETPSSIWTASATQLRQDEEQDLRESSSNSQSDAITERQLSRTQDTSAAERSLDSLSGGRLDVLFNPGLDHAVIFDDPRWTEALVDVVSKYANDV</sequence>
<name>A0A8H5BF53_9AGAR</name>
<organism evidence="3 4">
    <name type="scientific">Psilocybe cf. subviscida</name>
    <dbReference type="NCBI Taxonomy" id="2480587"/>
    <lineage>
        <taxon>Eukaryota</taxon>
        <taxon>Fungi</taxon>
        <taxon>Dikarya</taxon>
        <taxon>Basidiomycota</taxon>
        <taxon>Agaricomycotina</taxon>
        <taxon>Agaricomycetes</taxon>
        <taxon>Agaricomycetidae</taxon>
        <taxon>Agaricales</taxon>
        <taxon>Agaricineae</taxon>
        <taxon>Strophariaceae</taxon>
        <taxon>Psilocybe</taxon>
    </lineage>
</organism>
<proteinExistence type="predicted"/>
<protein>
    <recommendedName>
        <fullName evidence="5">AB hydrolase-1 domain-containing protein</fullName>
    </recommendedName>
</protein>
<dbReference type="InterPro" id="IPR029058">
    <property type="entry name" value="AB_hydrolase_fold"/>
</dbReference>
<evidence type="ECO:0000256" key="1">
    <source>
        <dbReference type="SAM" id="MobiDB-lite"/>
    </source>
</evidence>
<dbReference type="SUPFAM" id="SSF53474">
    <property type="entry name" value="alpha/beta-Hydrolases"/>
    <property type="match status" value="1"/>
</dbReference>
<dbReference type="EMBL" id="JAACJJ010000028">
    <property type="protein sequence ID" value="KAF5322172.1"/>
    <property type="molecule type" value="Genomic_DNA"/>
</dbReference>
<evidence type="ECO:0000256" key="2">
    <source>
        <dbReference type="SAM" id="Phobius"/>
    </source>
</evidence>
<keyword evidence="4" id="KW-1185">Reference proteome</keyword>
<evidence type="ECO:0000313" key="4">
    <source>
        <dbReference type="Proteomes" id="UP000567179"/>
    </source>
</evidence>
<evidence type="ECO:0000313" key="3">
    <source>
        <dbReference type="EMBL" id="KAF5322172.1"/>
    </source>
</evidence>
<keyword evidence="2" id="KW-0472">Membrane</keyword>
<feature type="transmembrane region" description="Helical" evidence="2">
    <location>
        <begin position="192"/>
        <end position="214"/>
    </location>
</feature>
<reference evidence="3 4" key="1">
    <citation type="journal article" date="2020" name="ISME J.">
        <title>Uncovering the hidden diversity of litter-decomposition mechanisms in mushroom-forming fungi.</title>
        <authorList>
            <person name="Floudas D."/>
            <person name="Bentzer J."/>
            <person name="Ahren D."/>
            <person name="Johansson T."/>
            <person name="Persson P."/>
            <person name="Tunlid A."/>
        </authorList>
    </citation>
    <scope>NUCLEOTIDE SEQUENCE [LARGE SCALE GENOMIC DNA]</scope>
    <source>
        <strain evidence="3 4">CBS 101986</strain>
    </source>
</reference>
<comment type="caution">
    <text evidence="3">The sequence shown here is derived from an EMBL/GenBank/DDBJ whole genome shotgun (WGS) entry which is preliminary data.</text>
</comment>
<dbReference type="AlphaFoldDB" id="A0A8H5BF53"/>
<keyword evidence="2" id="KW-0812">Transmembrane</keyword>
<evidence type="ECO:0008006" key="5">
    <source>
        <dbReference type="Google" id="ProtNLM"/>
    </source>
</evidence>
<keyword evidence="2" id="KW-1133">Transmembrane helix</keyword>
<dbReference type="Gene3D" id="3.40.50.1820">
    <property type="entry name" value="alpha/beta hydrolase"/>
    <property type="match status" value="1"/>
</dbReference>
<dbReference type="Proteomes" id="UP000567179">
    <property type="component" value="Unassembled WGS sequence"/>
</dbReference>
<gene>
    <name evidence="3" type="ORF">D9619_001076</name>
</gene>
<accession>A0A8H5BF53</accession>